<dbReference type="InterPro" id="IPR008775">
    <property type="entry name" value="Phytyl_CoA_dOase-like"/>
</dbReference>
<dbReference type="Gene3D" id="2.60.120.620">
    <property type="entry name" value="q2cbj1_9rhob like domain"/>
    <property type="match status" value="1"/>
</dbReference>
<organism evidence="2 3">
    <name type="scientific">Pseudoduganella rivuli</name>
    <dbReference type="NCBI Taxonomy" id="2666085"/>
    <lineage>
        <taxon>Bacteria</taxon>
        <taxon>Pseudomonadati</taxon>
        <taxon>Pseudomonadota</taxon>
        <taxon>Betaproteobacteria</taxon>
        <taxon>Burkholderiales</taxon>
        <taxon>Oxalobacteraceae</taxon>
        <taxon>Telluria group</taxon>
        <taxon>Pseudoduganella</taxon>
    </lineage>
</organism>
<keyword evidence="3" id="KW-1185">Reference proteome</keyword>
<gene>
    <name evidence="2" type="ORF">GJ700_06670</name>
</gene>
<protein>
    <submittedName>
        <fullName evidence="2">Phytanoyl-CoA dioxygenase family protein</fullName>
    </submittedName>
</protein>
<evidence type="ECO:0000313" key="3">
    <source>
        <dbReference type="Proteomes" id="UP000446768"/>
    </source>
</evidence>
<dbReference type="PANTHER" id="PTHR20883">
    <property type="entry name" value="PHYTANOYL-COA DIOXYGENASE DOMAIN CONTAINING 1"/>
    <property type="match status" value="1"/>
</dbReference>
<reference evidence="2 3" key="1">
    <citation type="submission" date="2019-11" db="EMBL/GenBank/DDBJ databases">
        <title>Novel species isolated from a subtropical stream in China.</title>
        <authorList>
            <person name="Lu H."/>
        </authorList>
    </citation>
    <scope>NUCLEOTIDE SEQUENCE [LARGE SCALE GENOMIC DNA]</scope>
    <source>
        <strain evidence="2 3">FT92W</strain>
    </source>
</reference>
<dbReference type="Proteomes" id="UP000446768">
    <property type="component" value="Unassembled WGS sequence"/>
</dbReference>
<keyword evidence="2" id="KW-0560">Oxidoreductase</keyword>
<keyword evidence="2" id="KW-0223">Dioxygenase</keyword>
<comment type="cofactor">
    <cofactor evidence="1">
        <name>Fe(2+)</name>
        <dbReference type="ChEBI" id="CHEBI:29033"/>
    </cofactor>
</comment>
<proteinExistence type="predicted"/>
<dbReference type="Pfam" id="PF05721">
    <property type="entry name" value="PhyH"/>
    <property type="match status" value="1"/>
</dbReference>
<dbReference type="PANTHER" id="PTHR20883:SF48">
    <property type="entry name" value="ECTOINE DIOXYGENASE"/>
    <property type="match status" value="1"/>
</dbReference>
<evidence type="ECO:0000256" key="1">
    <source>
        <dbReference type="ARBA" id="ARBA00001954"/>
    </source>
</evidence>
<dbReference type="EMBL" id="WKJJ01000003">
    <property type="protein sequence ID" value="MRV71402.1"/>
    <property type="molecule type" value="Genomic_DNA"/>
</dbReference>
<evidence type="ECO:0000313" key="2">
    <source>
        <dbReference type="EMBL" id="MRV71402.1"/>
    </source>
</evidence>
<sequence>MSQTNIPDDIKVHGVYERTVNKDWMDPHIEELQRDGFTVVRGALNSEQLNQTREGLDYLYDFQLKEFGEENLAAIKDKYIVRSMLAYDDFFLDHIALNSKVLPIIKKVLGTNISLSSQVGIMSPPNDILYQTAWHRELQYQHFTSSRPIALQTLICVDPFNATTGGTFFLPGSHLHEPFPSNEYIRKNEIQIIADPGDVVVFNALTYHRAGVNCSQSVRRAINNLYTLPIIQQQINISRMLNGKHKDDPFLAGLLGYRWETADSVLAWRNAHLKK</sequence>
<dbReference type="AlphaFoldDB" id="A0A7X2LSX6"/>
<dbReference type="SUPFAM" id="SSF51197">
    <property type="entry name" value="Clavaminate synthase-like"/>
    <property type="match status" value="1"/>
</dbReference>
<dbReference type="GO" id="GO:0005506">
    <property type="term" value="F:iron ion binding"/>
    <property type="evidence" value="ECO:0007669"/>
    <property type="project" value="UniProtKB-ARBA"/>
</dbReference>
<comment type="caution">
    <text evidence="2">The sequence shown here is derived from an EMBL/GenBank/DDBJ whole genome shotgun (WGS) entry which is preliminary data.</text>
</comment>
<accession>A0A7X2LSX6</accession>
<name>A0A7X2LSX6_9BURK</name>
<dbReference type="RefSeq" id="WP_154371863.1">
    <property type="nucleotide sequence ID" value="NZ_WKJJ01000003.1"/>
</dbReference>
<dbReference type="GO" id="GO:0016706">
    <property type="term" value="F:2-oxoglutarate-dependent dioxygenase activity"/>
    <property type="evidence" value="ECO:0007669"/>
    <property type="project" value="UniProtKB-ARBA"/>
</dbReference>